<name>A0A4R7RP24_9BACT</name>
<reference evidence="2 3" key="1">
    <citation type="submission" date="2019-03" db="EMBL/GenBank/DDBJ databases">
        <title>Genomic Encyclopedia of Archaeal and Bacterial Type Strains, Phase II (KMG-II): from individual species to whole genera.</title>
        <authorList>
            <person name="Goeker M."/>
        </authorList>
    </citation>
    <scope>NUCLEOTIDE SEQUENCE [LARGE SCALE GENOMIC DNA]</scope>
    <source>
        <strain evidence="2 3">ATCC 25309</strain>
    </source>
</reference>
<dbReference type="AlphaFoldDB" id="A0A4R7RP24"/>
<comment type="caution">
    <text evidence="2">The sequence shown here is derived from an EMBL/GenBank/DDBJ whole genome shotgun (WGS) entry which is preliminary data.</text>
</comment>
<dbReference type="Proteomes" id="UP000295662">
    <property type="component" value="Unassembled WGS sequence"/>
</dbReference>
<keyword evidence="1" id="KW-1133">Transmembrane helix</keyword>
<gene>
    <name evidence="2" type="ORF">EI77_03402</name>
</gene>
<dbReference type="EMBL" id="SOCA01000007">
    <property type="protein sequence ID" value="TDU67201.1"/>
    <property type="molecule type" value="Genomic_DNA"/>
</dbReference>
<evidence type="ECO:0000313" key="2">
    <source>
        <dbReference type="EMBL" id="TDU67201.1"/>
    </source>
</evidence>
<evidence type="ECO:0000256" key="1">
    <source>
        <dbReference type="SAM" id="Phobius"/>
    </source>
</evidence>
<sequence>MEHTRPRVPFFASRGKPFSDLVKTFKRRKEEDLFFAPFVFFSKAFLNLGCAQSTALFPLKPHK</sequence>
<protein>
    <submittedName>
        <fullName evidence="2">Uncharacterized protein</fullName>
    </submittedName>
</protein>
<proteinExistence type="predicted"/>
<keyword evidence="1" id="KW-0812">Transmembrane</keyword>
<accession>A0A4R7RP24</accession>
<feature type="transmembrane region" description="Helical" evidence="1">
    <location>
        <begin position="33"/>
        <end position="57"/>
    </location>
</feature>
<organism evidence="2 3">
    <name type="scientific">Prosthecobacter fusiformis</name>
    <dbReference type="NCBI Taxonomy" id="48464"/>
    <lineage>
        <taxon>Bacteria</taxon>
        <taxon>Pseudomonadati</taxon>
        <taxon>Verrucomicrobiota</taxon>
        <taxon>Verrucomicrobiia</taxon>
        <taxon>Verrucomicrobiales</taxon>
        <taxon>Verrucomicrobiaceae</taxon>
        <taxon>Prosthecobacter</taxon>
    </lineage>
</organism>
<evidence type="ECO:0000313" key="3">
    <source>
        <dbReference type="Proteomes" id="UP000295662"/>
    </source>
</evidence>
<keyword evidence="3" id="KW-1185">Reference proteome</keyword>
<keyword evidence="1" id="KW-0472">Membrane</keyword>